<protein>
    <submittedName>
        <fullName evidence="2">Oidioi.mRNA.OKI2018_I69.chr2.g6909.t1.cds</fullName>
    </submittedName>
</protein>
<organism evidence="2 3">
    <name type="scientific">Oikopleura dioica</name>
    <name type="common">Tunicate</name>
    <dbReference type="NCBI Taxonomy" id="34765"/>
    <lineage>
        <taxon>Eukaryota</taxon>
        <taxon>Metazoa</taxon>
        <taxon>Chordata</taxon>
        <taxon>Tunicata</taxon>
        <taxon>Appendicularia</taxon>
        <taxon>Copelata</taxon>
        <taxon>Oikopleuridae</taxon>
        <taxon>Oikopleura</taxon>
    </lineage>
</organism>
<feature type="compositionally biased region" description="Basic and acidic residues" evidence="1">
    <location>
        <begin position="160"/>
        <end position="175"/>
    </location>
</feature>
<accession>A0ABN7T4X6</accession>
<name>A0ABN7T4X6_OIKDI</name>
<feature type="compositionally biased region" description="Basic residues" evidence="1">
    <location>
        <begin position="60"/>
        <end position="90"/>
    </location>
</feature>
<feature type="compositionally biased region" description="Basic and acidic residues" evidence="1">
    <location>
        <begin position="31"/>
        <end position="40"/>
    </location>
</feature>
<reference evidence="2 3" key="1">
    <citation type="submission" date="2021-04" db="EMBL/GenBank/DDBJ databases">
        <authorList>
            <person name="Bliznina A."/>
        </authorList>
    </citation>
    <scope>NUCLEOTIDE SEQUENCE [LARGE SCALE GENOMIC DNA]</scope>
</reference>
<dbReference type="Proteomes" id="UP001158576">
    <property type="component" value="Chromosome 2"/>
</dbReference>
<evidence type="ECO:0000313" key="3">
    <source>
        <dbReference type="Proteomes" id="UP001158576"/>
    </source>
</evidence>
<sequence>MAKEVIDKDLLELRAQYMDSGRSRRSCTIVKQEKEVEKTKNVQTKKKVTNKPASNSNSKRPTKARKIKTAKKSLRVPAKTKPKVPAKKSPKVPDKKLRTVTVAKNSPKKKAPQRGKTQTGKEAGKKDEAQKISNVVYKDATGLTSDEESEFSSESEGEWDERKTDSKGNKREDSRANLPGISSSSESDSEIDAEIPSTDEEAPGPSGLGKSIQRPTQRKNRVVRKRPAIQNRYIVPKRILVDRELGPLATFGTDSEQANMNFSETLGNPELGETSWTEAELSTLTDILDSMRAKADHIGIYGLSERQTMKIQRQLTTKSGRQIKAAVSSTLMQIKENEKITDPEKHSASFLWNELFKSIFGHDAEMKAIVEKHHDAFESFFSDKAEEVEFEDGRNREVKLAREEREIAGVPKQAEVDIPEIYRYLGALSSRKNKTLPRLNIATSALLVELLDEIEREADDVVSPNLQDELNKRYAATLTNRRYVPFLDSQRKVFQRTNKEFDEFNPLALSLEKWSERLEGDGSTEMVDTFSMEFESPHAETG</sequence>
<evidence type="ECO:0000256" key="1">
    <source>
        <dbReference type="SAM" id="MobiDB-lite"/>
    </source>
</evidence>
<feature type="compositionally biased region" description="Acidic residues" evidence="1">
    <location>
        <begin position="187"/>
        <end position="202"/>
    </location>
</feature>
<feature type="region of interest" description="Disordered" evidence="1">
    <location>
        <begin position="19"/>
        <end position="224"/>
    </location>
</feature>
<dbReference type="EMBL" id="OU015567">
    <property type="protein sequence ID" value="CAG5112728.1"/>
    <property type="molecule type" value="Genomic_DNA"/>
</dbReference>
<gene>
    <name evidence="2" type="ORF">OKIOD_LOCUS15674</name>
</gene>
<keyword evidence="3" id="KW-1185">Reference proteome</keyword>
<proteinExistence type="predicted"/>
<evidence type="ECO:0000313" key="2">
    <source>
        <dbReference type="EMBL" id="CAG5112728.1"/>
    </source>
</evidence>
<feature type="compositionally biased region" description="Acidic residues" evidence="1">
    <location>
        <begin position="145"/>
        <end position="159"/>
    </location>
</feature>